<evidence type="ECO:0000259" key="4">
    <source>
        <dbReference type="PROSITE" id="PS51118"/>
    </source>
</evidence>
<dbReference type="Gene3D" id="1.10.10.10">
    <property type="entry name" value="Winged helix-like DNA-binding domain superfamily/Winged helix DNA-binding domain"/>
    <property type="match status" value="1"/>
</dbReference>
<evidence type="ECO:0000256" key="2">
    <source>
        <dbReference type="ARBA" id="ARBA00023125"/>
    </source>
</evidence>
<dbReference type="SUPFAM" id="SSF46785">
    <property type="entry name" value="Winged helix' DNA-binding domain"/>
    <property type="match status" value="1"/>
</dbReference>
<dbReference type="InterPro" id="IPR002577">
    <property type="entry name" value="HTH_HxlR"/>
</dbReference>
<dbReference type="InterPro" id="IPR036388">
    <property type="entry name" value="WH-like_DNA-bd_sf"/>
</dbReference>
<keyword evidence="6" id="KW-1185">Reference proteome</keyword>
<evidence type="ECO:0000313" key="5">
    <source>
        <dbReference type="EMBL" id="SCG61833.1"/>
    </source>
</evidence>
<dbReference type="PROSITE" id="PS51118">
    <property type="entry name" value="HTH_HXLR"/>
    <property type="match status" value="1"/>
</dbReference>
<keyword evidence="2" id="KW-0238">DNA-binding</keyword>
<dbReference type="CDD" id="cd00090">
    <property type="entry name" value="HTH_ARSR"/>
    <property type="match status" value="1"/>
</dbReference>
<accession>A0A1C5IUK3</accession>
<dbReference type="GO" id="GO:0003677">
    <property type="term" value="F:DNA binding"/>
    <property type="evidence" value="ECO:0007669"/>
    <property type="project" value="UniProtKB-KW"/>
</dbReference>
<dbReference type="Proteomes" id="UP000198221">
    <property type="component" value="Chromosome I"/>
</dbReference>
<dbReference type="RefSeq" id="WP_089015999.1">
    <property type="nucleotide sequence ID" value="NZ_LT607754.1"/>
</dbReference>
<gene>
    <name evidence="5" type="ORF">GA0070613_3452</name>
</gene>
<sequence>MTQPAGPAGPDTDAVVTLTGRFADRDAWQAEGWCRIEHALELIGTRSAMILMREIYYGGRRFDELARHTGLTEAVAAKRLKRLVADGLLQRRPYQEPGKRTRYEYVLTELGRELFPALVALMQWGERLGREGGVELVHAGCGSPLGVVVKCAKGHEVALPDTAARLVTDGNGTDLP</sequence>
<dbReference type="InterPro" id="IPR011991">
    <property type="entry name" value="ArsR-like_HTH"/>
</dbReference>
<evidence type="ECO:0000256" key="1">
    <source>
        <dbReference type="ARBA" id="ARBA00023015"/>
    </source>
</evidence>
<dbReference type="PANTHER" id="PTHR33204">
    <property type="entry name" value="TRANSCRIPTIONAL REGULATOR, MARR FAMILY"/>
    <property type="match status" value="1"/>
</dbReference>
<protein>
    <submittedName>
        <fullName evidence="5">Transcriptional regulator, HxlR family</fullName>
    </submittedName>
</protein>
<dbReference type="Pfam" id="PF01638">
    <property type="entry name" value="HxlR"/>
    <property type="match status" value="1"/>
</dbReference>
<dbReference type="InterPro" id="IPR036390">
    <property type="entry name" value="WH_DNA-bd_sf"/>
</dbReference>
<dbReference type="EMBL" id="LT607754">
    <property type="protein sequence ID" value="SCG61833.1"/>
    <property type="molecule type" value="Genomic_DNA"/>
</dbReference>
<reference evidence="6" key="1">
    <citation type="submission" date="2016-06" db="EMBL/GenBank/DDBJ databases">
        <authorList>
            <person name="Varghese N."/>
            <person name="Submissions Spin"/>
        </authorList>
    </citation>
    <scope>NUCLEOTIDE SEQUENCE [LARGE SCALE GENOMIC DNA]</scope>
    <source>
        <strain evidence="6">DSM 43819</strain>
    </source>
</reference>
<evidence type="ECO:0000313" key="6">
    <source>
        <dbReference type="Proteomes" id="UP000198221"/>
    </source>
</evidence>
<organism evidence="5 6">
    <name type="scientific">Micromonospora inositola</name>
    <dbReference type="NCBI Taxonomy" id="47865"/>
    <lineage>
        <taxon>Bacteria</taxon>
        <taxon>Bacillati</taxon>
        <taxon>Actinomycetota</taxon>
        <taxon>Actinomycetes</taxon>
        <taxon>Micromonosporales</taxon>
        <taxon>Micromonosporaceae</taxon>
        <taxon>Micromonospora</taxon>
    </lineage>
</organism>
<proteinExistence type="predicted"/>
<keyword evidence="3" id="KW-0804">Transcription</keyword>
<dbReference type="AlphaFoldDB" id="A0A1C5IUK3"/>
<feature type="domain" description="HTH hxlR-type" evidence="4">
    <location>
        <begin position="34"/>
        <end position="133"/>
    </location>
</feature>
<evidence type="ECO:0000256" key="3">
    <source>
        <dbReference type="ARBA" id="ARBA00023163"/>
    </source>
</evidence>
<keyword evidence="1" id="KW-0805">Transcription regulation</keyword>
<dbReference type="PANTHER" id="PTHR33204:SF18">
    <property type="entry name" value="TRANSCRIPTIONAL REGULATORY PROTEIN"/>
    <property type="match status" value="1"/>
</dbReference>
<dbReference type="OrthoDB" id="9792527at2"/>
<name>A0A1C5IUK3_9ACTN</name>